<dbReference type="EMBL" id="JAPFRF010000008">
    <property type="protein sequence ID" value="KAJ7324395.1"/>
    <property type="molecule type" value="Genomic_DNA"/>
</dbReference>
<protein>
    <submittedName>
        <fullName evidence="1">Uncharacterized protein</fullName>
    </submittedName>
</protein>
<dbReference type="Proteomes" id="UP001142489">
    <property type="component" value="Unassembled WGS sequence"/>
</dbReference>
<accession>A0A9Q0XSR5</accession>
<sequence length="70" mass="7502">MICAFHSEFALVTKVTLAHTLDAHSAEHCPSATALGSPNRGSTKLHFLINAKSCEMAGYHMWLVGLHPAA</sequence>
<dbReference type="AlphaFoldDB" id="A0A9Q0XSR5"/>
<name>A0A9Q0XSR5_9SAUR</name>
<reference evidence="1" key="1">
    <citation type="journal article" date="2023" name="DNA Res.">
        <title>Chromosome-level genome assembly of Phrynocephalus forsythii using third-generation DNA sequencing and Hi-C analysis.</title>
        <authorList>
            <person name="Qi Y."/>
            <person name="Zhao W."/>
            <person name="Zhao Y."/>
            <person name="Niu C."/>
            <person name="Cao S."/>
            <person name="Zhang Y."/>
        </authorList>
    </citation>
    <scope>NUCLEOTIDE SEQUENCE</scope>
    <source>
        <tissue evidence="1">Muscle</tissue>
    </source>
</reference>
<evidence type="ECO:0000313" key="1">
    <source>
        <dbReference type="EMBL" id="KAJ7324395.1"/>
    </source>
</evidence>
<organism evidence="1 2">
    <name type="scientific">Phrynocephalus forsythii</name>
    <dbReference type="NCBI Taxonomy" id="171643"/>
    <lineage>
        <taxon>Eukaryota</taxon>
        <taxon>Metazoa</taxon>
        <taxon>Chordata</taxon>
        <taxon>Craniata</taxon>
        <taxon>Vertebrata</taxon>
        <taxon>Euteleostomi</taxon>
        <taxon>Lepidosauria</taxon>
        <taxon>Squamata</taxon>
        <taxon>Bifurcata</taxon>
        <taxon>Unidentata</taxon>
        <taxon>Episquamata</taxon>
        <taxon>Toxicofera</taxon>
        <taxon>Iguania</taxon>
        <taxon>Acrodonta</taxon>
        <taxon>Agamidae</taxon>
        <taxon>Agaminae</taxon>
        <taxon>Phrynocephalus</taxon>
    </lineage>
</organism>
<keyword evidence="2" id="KW-1185">Reference proteome</keyword>
<proteinExistence type="predicted"/>
<gene>
    <name evidence="1" type="ORF">JRQ81_017415</name>
</gene>
<comment type="caution">
    <text evidence="1">The sequence shown here is derived from an EMBL/GenBank/DDBJ whole genome shotgun (WGS) entry which is preliminary data.</text>
</comment>
<evidence type="ECO:0000313" key="2">
    <source>
        <dbReference type="Proteomes" id="UP001142489"/>
    </source>
</evidence>